<dbReference type="GO" id="GO:0005813">
    <property type="term" value="C:centrosome"/>
    <property type="evidence" value="ECO:0007669"/>
    <property type="project" value="TreeGrafter"/>
</dbReference>
<evidence type="ECO:0000256" key="4">
    <source>
        <dbReference type="ARBA" id="ARBA00022490"/>
    </source>
</evidence>
<evidence type="ECO:0000313" key="10">
    <source>
        <dbReference type="RefSeq" id="XP_008056513.1"/>
    </source>
</evidence>
<gene>
    <name evidence="10" type="primary">ODF2L</name>
</gene>
<proteinExistence type="inferred from homology"/>
<feature type="coiled-coil region" evidence="8">
    <location>
        <begin position="186"/>
        <end position="227"/>
    </location>
</feature>
<dbReference type="AlphaFoldDB" id="A0A1U7TJD5"/>
<keyword evidence="4" id="KW-0963">Cytoplasm</keyword>
<dbReference type="Proteomes" id="UP000189704">
    <property type="component" value="Unplaced"/>
</dbReference>
<dbReference type="RefSeq" id="XP_008056513.1">
    <property type="nucleotide sequence ID" value="XM_008058322.2"/>
</dbReference>
<dbReference type="CTD" id="57489"/>
<dbReference type="KEGG" id="csyr:103260674"/>
<organism evidence="9 10">
    <name type="scientific">Carlito syrichta</name>
    <name type="common">Philippine tarsier</name>
    <name type="synonym">Tarsius syrichta</name>
    <dbReference type="NCBI Taxonomy" id="1868482"/>
    <lineage>
        <taxon>Eukaryota</taxon>
        <taxon>Metazoa</taxon>
        <taxon>Chordata</taxon>
        <taxon>Craniata</taxon>
        <taxon>Vertebrata</taxon>
        <taxon>Euteleostomi</taxon>
        <taxon>Mammalia</taxon>
        <taxon>Eutheria</taxon>
        <taxon>Euarchontoglires</taxon>
        <taxon>Primates</taxon>
        <taxon>Haplorrhini</taxon>
        <taxon>Tarsiiformes</taxon>
        <taxon>Tarsiidae</taxon>
        <taxon>Carlito</taxon>
    </lineage>
</organism>
<evidence type="ECO:0000256" key="1">
    <source>
        <dbReference type="ARBA" id="ARBA00004114"/>
    </source>
</evidence>
<dbReference type="GO" id="GO:1902018">
    <property type="term" value="P:negative regulation of cilium assembly"/>
    <property type="evidence" value="ECO:0007669"/>
    <property type="project" value="TreeGrafter"/>
</dbReference>
<dbReference type="InterPro" id="IPR026099">
    <property type="entry name" value="Odf2-rel"/>
</dbReference>
<evidence type="ECO:0000256" key="7">
    <source>
        <dbReference type="ARBA" id="ARBA00023273"/>
    </source>
</evidence>
<keyword evidence="9" id="KW-1185">Reference proteome</keyword>
<name>A0A1U7TJD5_CARSF</name>
<keyword evidence="7" id="KW-0966">Cell projection</keyword>
<evidence type="ECO:0000313" key="9">
    <source>
        <dbReference type="Proteomes" id="UP000189704"/>
    </source>
</evidence>
<keyword evidence="5 8" id="KW-0175">Coiled coil</keyword>
<dbReference type="GO" id="GO:0036064">
    <property type="term" value="C:ciliary basal body"/>
    <property type="evidence" value="ECO:0007669"/>
    <property type="project" value="TreeGrafter"/>
</dbReference>
<dbReference type="PANTHER" id="PTHR23162:SF7">
    <property type="entry name" value="PROTEIN BCAP"/>
    <property type="match status" value="1"/>
</dbReference>
<accession>A0A1U7TJD5</accession>
<comment type="similarity">
    <text evidence="3">Belongs to the ODF2 family.</text>
</comment>
<evidence type="ECO:0000256" key="3">
    <source>
        <dbReference type="ARBA" id="ARBA00009316"/>
    </source>
</evidence>
<evidence type="ECO:0000256" key="6">
    <source>
        <dbReference type="ARBA" id="ARBA00023212"/>
    </source>
</evidence>
<evidence type="ECO:0000256" key="8">
    <source>
        <dbReference type="SAM" id="Coils"/>
    </source>
</evidence>
<comment type="subcellular location">
    <subcellularLocation>
        <location evidence="2">Cell projection</location>
        <location evidence="2">Cilium</location>
    </subcellularLocation>
    <subcellularLocation>
        <location evidence="1">Cytoplasm</location>
        <location evidence="1">Cytoskeleton</location>
        <location evidence="1">Microtubule organizing center</location>
        <location evidence="1">Centrosome</location>
        <location evidence="1">Centriole</location>
    </subcellularLocation>
</comment>
<dbReference type="GO" id="GO:0005814">
    <property type="term" value="C:centriole"/>
    <property type="evidence" value="ECO:0007669"/>
    <property type="project" value="UniProtKB-SubCell"/>
</dbReference>
<sequence>MEKPTNYGSHSEELFSHLKTRSVKEGLPRCTSESHLSSLKQDLLNEETELEATLKEAELATRSVELLLTLFKATIEEISFENANLSAANLKKISEQKEILTKELDTFKRVKLTLEHLGKTDYRQTGDNLPSMFLENLTDNETKNINLKKRILEKETYIQELSCLFKNEKANALKANRFSQSVKVVHDRLQLQIHKKETENDKLKEYLKSLEAKIAKWNLQLKMSKHETVATKEASRQKTIALKKASKIYKQRLEHFTGEIEKLTSQIRDQEAKLSETIAASNAWKSHYEKIAIEKTELEVQIETMKKQTTNLLEDLKKVDDHGKNSCEEILRKLHSIEYENETLNLENTKLETTLAALKDEVVSVENELLELQEVEKQQKTLIEVYKTQVQKLQEAAAMVKSKCENLLHENNLITKHKNKKLEKVDGNHKLLIKLSLEEENYLIQLKCENLKQKLEQLDAENEELKKKLANQEECLKHSNLKFKEKSAEYTALARQLEAALEERRQKVSEEIEKISSKERAFQIKILDLETELRKKNEEQNQLVCKMNNKAQHQEVCLKEIQNSLEKSENQNESIKNYLQFLKTSYVKMFG</sequence>
<feature type="coiled-coil region" evidence="8">
    <location>
        <begin position="253"/>
        <end position="315"/>
    </location>
</feature>
<dbReference type="GeneID" id="103260674"/>
<reference evidence="10" key="1">
    <citation type="submission" date="2025-08" db="UniProtKB">
        <authorList>
            <consortium name="RefSeq"/>
        </authorList>
    </citation>
    <scope>IDENTIFICATION</scope>
</reference>
<keyword evidence="6" id="KW-0206">Cytoskeleton</keyword>
<evidence type="ECO:0000256" key="2">
    <source>
        <dbReference type="ARBA" id="ARBA00004138"/>
    </source>
</evidence>
<dbReference type="PANTHER" id="PTHR23162">
    <property type="entry name" value="OUTER DENSE FIBER OF SPERM TAILS 2"/>
    <property type="match status" value="1"/>
</dbReference>
<protein>
    <submittedName>
        <fullName evidence="10">Outer dense fiber protein 2-like isoform X2</fullName>
    </submittedName>
</protein>
<evidence type="ECO:0000256" key="5">
    <source>
        <dbReference type="ARBA" id="ARBA00023054"/>
    </source>
</evidence>
<feature type="coiled-coil region" evidence="8">
    <location>
        <begin position="441"/>
        <end position="585"/>
    </location>
</feature>
<feature type="coiled-coil region" evidence="8">
    <location>
        <begin position="341"/>
        <end position="410"/>
    </location>
</feature>
<dbReference type="OrthoDB" id="9948429at2759"/>